<sequence length="169" mass="19784">KKKALIEFTQFHNFLLTVQMKDAGTIATLETEDIRKDHKLSIIRLNIDDDKSKPLNILSDNPTFHIDLPSDIVQSEIVFNDALTPNIKFKLLVEKYILNNSQFALNLSNQNRFHLIQIYNTIKHSCNLQQIDYRVFNSCSAELYTLMHDNFARFKQSDVYMKYCKSVIH</sequence>
<proteinExistence type="predicted"/>
<evidence type="ECO:0000313" key="1">
    <source>
        <dbReference type="EMBL" id="ETO23553.1"/>
    </source>
</evidence>
<evidence type="ECO:0000313" key="2">
    <source>
        <dbReference type="Proteomes" id="UP000023152"/>
    </source>
</evidence>
<dbReference type="EMBL" id="ASPP01009858">
    <property type="protein sequence ID" value="ETO23553.1"/>
    <property type="molecule type" value="Genomic_DNA"/>
</dbReference>
<protein>
    <recommendedName>
        <fullName evidence="3">RGS domain-containing protein</fullName>
    </recommendedName>
</protein>
<keyword evidence="2" id="KW-1185">Reference proteome</keyword>
<dbReference type="Proteomes" id="UP000023152">
    <property type="component" value="Unassembled WGS sequence"/>
</dbReference>
<comment type="caution">
    <text evidence="1">The sequence shown here is derived from an EMBL/GenBank/DDBJ whole genome shotgun (WGS) entry which is preliminary data.</text>
</comment>
<gene>
    <name evidence="1" type="ORF">RFI_13624</name>
</gene>
<dbReference type="AlphaFoldDB" id="X6NCC5"/>
<dbReference type="InterPro" id="IPR044926">
    <property type="entry name" value="RGS_subdomain_2"/>
</dbReference>
<dbReference type="SUPFAM" id="SSF48097">
    <property type="entry name" value="Regulator of G-protein signaling, RGS"/>
    <property type="match status" value="1"/>
</dbReference>
<feature type="non-terminal residue" evidence="1">
    <location>
        <position position="1"/>
    </location>
</feature>
<dbReference type="Gene3D" id="1.10.167.10">
    <property type="entry name" value="Regulator of G-protein Signalling 4, domain 2"/>
    <property type="match status" value="1"/>
</dbReference>
<reference evidence="1 2" key="1">
    <citation type="journal article" date="2013" name="Curr. Biol.">
        <title>The Genome of the Foraminiferan Reticulomyxa filosa.</title>
        <authorList>
            <person name="Glockner G."/>
            <person name="Hulsmann N."/>
            <person name="Schleicher M."/>
            <person name="Noegel A.A."/>
            <person name="Eichinger L."/>
            <person name="Gallinger C."/>
            <person name="Pawlowski J."/>
            <person name="Sierra R."/>
            <person name="Euteneuer U."/>
            <person name="Pillet L."/>
            <person name="Moustafa A."/>
            <person name="Platzer M."/>
            <person name="Groth M."/>
            <person name="Szafranski K."/>
            <person name="Schliwa M."/>
        </authorList>
    </citation>
    <scope>NUCLEOTIDE SEQUENCE [LARGE SCALE GENOMIC DNA]</scope>
</reference>
<name>X6NCC5_RETFI</name>
<evidence type="ECO:0008006" key="3">
    <source>
        <dbReference type="Google" id="ProtNLM"/>
    </source>
</evidence>
<dbReference type="InterPro" id="IPR036305">
    <property type="entry name" value="RGS_sf"/>
</dbReference>
<accession>X6NCC5</accession>
<organism evidence="1 2">
    <name type="scientific">Reticulomyxa filosa</name>
    <dbReference type="NCBI Taxonomy" id="46433"/>
    <lineage>
        <taxon>Eukaryota</taxon>
        <taxon>Sar</taxon>
        <taxon>Rhizaria</taxon>
        <taxon>Retaria</taxon>
        <taxon>Foraminifera</taxon>
        <taxon>Monothalamids</taxon>
        <taxon>Reticulomyxidae</taxon>
        <taxon>Reticulomyxa</taxon>
    </lineage>
</organism>